<dbReference type="GO" id="GO:1990904">
    <property type="term" value="C:ribonucleoprotein complex"/>
    <property type="evidence" value="ECO:0007669"/>
    <property type="project" value="UniProtKB-KW"/>
</dbReference>
<evidence type="ECO:0000256" key="5">
    <source>
        <dbReference type="ARBA" id="ARBA00022884"/>
    </source>
</evidence>
<evidence type="ECO:0000256" key="3">
    <source>
        <dbReference type="ARBA" id="ARBA00022490"/>
    </source>
</evidence>
<comment type="caution">
    <text evidence="9">The sequence shown here is derived from an EMBL/GenBank/DDBJ whole genome shotgun (WGS) entry which is preliminary data.</text>
</comment>
<dbReference type="InterPro" id="IPR040322">
    <property type="entry name" value="TROVE2"/>
</dbReference>
<proteinExistence type="inferred from homology"/>
<dbReference type="SUPFAM" id="SSF140864">
    <property type="entry name" value="TROVE domain-like"/>
    <property type="match status" value="1"/>
</dbReference>
<dbReference type="SUPFAM" id="SSF53300">
    <property type="entry name" value="vWA-like"/>
    <property type="match status" value="1"/>
</dbReference>
<dbReference type="AlphaFoldDB" id="A0A846W9R3"/>
<dbReference type="PANTHER" id="PTHR14202:SF0">
    <property type="entry name" value="RNA-BINDING PROTEIN RO60"/>
    <property type="match status" value="1"/>
</dbReference>
<reference evidence="9 10" key="1">
    <citation type="submission" date="2020-04" db="EMBL/GenBank/DDBJ databases">
        <title>MicrobeNet Type strains.</title>
        <authorList>
            <person name="Nicholson A.C."/>
        </authorList>
    </citation>
    <scope>NUCLEOTIDE SEQUENCE [LARGE SCALE GENOMIC DNA]</scope>
    <source>
        <strain evidence="9 10">DSM 44960</strain>
    </source>
</reference>
<feature type="region of interest" description="Disordered" evidence="7">
    <location>
        <begin position="1"/>
        <end position="22"/>
    </location>
</feature>
<keyword evidence="6" id="KW-0687">Ribonucleoprotein</keyword>
<name>A0A846W9R3_9NOCA</name>
<dbReference type="EMBL" id="JAAXOM010000005">
    <property type="protein sequence ID" value="NKX89436.1"/>
    <property type="molecule type" value="Genomic_DNA"/>
</dbReference>
<dbReference type="Pfam" id="PF05731">
    <property type="entry name" value="TROVE"/>
    <property type="match status" value="2"/>
</dbReference>
<sequence>MNILSRFNRRSTPQSAPADNRQVVNNAGGYVFDITPQARVRRFLTLGTESGTYYVSPAALTADNAEFLVEYAAEHTADLVREIVEISTSGRAPRQNPALFALAAAASVGDVDGRRAALAALPQVARTGTHLFLFAGYIEQFRGWGRGLRRAVANWYLDKPVDALAFQAVKYRQREGWTHRDLLRLSHPAATEDERRRLFDWICGRATELDGLAVVEGFQRAQNAPADQVPALVREYRLGWEMLPDAALNSPAVWEALLDNGIPQTALLRQLPRLTRLGLLDPLGSRTAAICAQLTDPARLRTARVHPVSVLIALRTYASGRSARGSGSWTPSAPVIDALDAAFYAAFELVNPTGLRHLLALDVSGSMTAQIGGLPLSAREASAALALVTARTEPRHQIVGFTSGGKGWSQSNALSELAISPRQRLDDAVRAVSGLPFGGTDCALPILHALDKGIEVDVFSVYTDNETWAGSMHPHQALARYRREVNPRAKLVVVGMTATNFSIADPDDAGMLDVAGFDAAVPSLLADFATAA</sequence>
<dbReference type="GO" id="GO:0003723">
    <property type="term" value="F:RNA binding"/>
    <property type="evidence" value="ECO:0007669"/>
    <property type="project" value="UniProtKB-KW"/>
</dbReference>
<dbReference type="InterPro" id="IPR036465">
    <property type="entry name" value="vWFA_dom_sf"/>
</dbReference>
<keyword evidence="4" id="KW-0479">Metal-binding</keyword>
<evidence type="ECO:0000256" key="7">
    <source>
        <dbReference type="SAM" id="MobiDB-lite"/>
    </source>
</evidence>
<protein>
    <submittedName>
        <fullName evidence="9">TROVE domain-containing protein</fullName>
    </submittedName>
</protein>
<accession>A0A846W9R3</accession>
<organism evidence="9 10">
    <name type="scientific">Nocardia coubleae</name>
    <dbReference type="NCBI Taxonomy" id="356147"/>
    <lineage>
        <taxon>Bacteria</taxon>
        <taxon>Bacillati</taxon>
        <taxon>Actinomycetota</taxon>
        <taxon>Actinomycetes</taxon>
        <taxon>Mycobacteriales</taxon>
        <taxon>Nocardiaceae</taxon>
        <taxon>Nocardia</taxon>
    </lineage>
</organism>
<dbReference type="Gene3D" id="3.40.50.410">
    <property type="entry name" value="von Willebrand factor, type A domain"/>
    <property type="match status" value="2"/>
</dbReference>
<evidence type="ECO:0000256" key="6">
    <source>
        <dbReference type="ARBA" id="ARBA00023274"/>
    </source>
</evidence>
<comment type="subcellular location">
    <subcellularLocation>
        <location evidence="1">Cytoplasm</location>
    </subcellularLocation>
</comment>
<dbReference type="RefSeq" id="WP_067636462.1">
    <property type="nucleotide sequence ID" value="NZ_JAAXOM010000005.1"/>
</dbReference>
<evidence type="ECO:0000256" key="4">
    <source>
        <dbReference type="ARBA" id="ARBA00022723"/>
    </source>
</evidence>
<comment type="similarity">
    <text evidence="2">Belongs to the Ro 60 kDa family.</text>
</comment>
<evidence type="ECO:0000256" key="1">
    <source>
        <dbReference type="ARBA" id="ARBA00004496"/>
    </source>
</evidence>
<dbReference type="InterPro" id="IPR037214">
    <property type="entry name" value="TROVE_dom_sf"/>
</dbReference>
<feature type="compositionally biased region" description="Polar residues" evidence="7">
    <location>
        <begin position="10"/>
        <end position="22"/>
    </location>
</feature>
<evidence type="ECO:0000313" key="10">
    <source>
        <dbReference type="Proteomes" id="UP000572007"/>
    </source>
</evidence>
<dbReference type="Proteomes" id="UP000572007">
    <property type="component" value="Unassembled WGS sequence"/>
</dbReference>
<dbReference type="PROSITE" id="PS50988">
    <property type="entry name" value="TROVE"/>
    <property type="match status" value="1"/>
</dbReference>
<evidence type="ECO:0000256" key="2">
    <source>
        <dbReference type="ARBA" id="ARBA00007814"/>
    </source>
</evidence>
<keyword evidence="10" id="KW-1185">Reference proteome</keyword>
<evidence type="ECO:0000313" key="9">
    <source>
        <dbReference type="EMBL" id="NKX89436.1"/>
    </source>
</evidence>
<evidence type="ECO:0000259" key="8">
    <source>
        <dbReference type="PROSITE" id="PS50988"/>
    </source>
</evidence>
<dbReference type="PANTHER" id="PTHR14202">
    <property type="entry name" value="60 KDA RIBONUCLEOPROTEIN SSA/RO"/>
    <property type="match status" value="1"/>
</dbReference>
<dbReference type="GO" id="GO:0005737">
    <property type="term" value="C:cytoplasm"/>
    <property type="evidence" value="ECO:0007669"/>
    <property type="project" value="UniProtKB-SubCell"/>
</dbReference>
<gene>
    <name evidence="9" type="ORF">HGA10_19260</name>
</gene>
<dbReference type="InterPro" id="IPR008858">
    <property type="entry name" value="TROVE_dom"/>
</dbReference>
<keyword evidence="5" id="KW-0694">RNA-binding</keyword>
<dbReference type="GO" id="GO:0046872">
    <property type="term" value="F:metal ion binding"/>
    <property type="evidence" value="ECO:0007669"/>
    <property type="project" value="UniProtKB-KW"/>
</dbReference>
<keyword evidence="3" id="KW-0963">Cytoplasm</keyword>
<dbReference type="Pfam" id="PF25045">
    <property type="entry name" value="vWA_Ro60"/>
    <property type="match status" value="1"/>
</dbReference>
<dbReference type="InterPro" id="IPR056800">
    <property type="entry name" value="vWA_Ro60"/>
</dbReference>
<feature type="domain" description="TROVE" evidence="8">
    <location>
        <begin position="23"/>
        <end position="355"/>
    </location>
</feature>